<sequence>MTSTTCPLSPAQRLLAAAVHRLPACVLSQRWMQRLQDALQPHRGADTEAPVLSSTDQDDRHRGCGWFDSSLDLQQGLRVEEHTGLPGSDPALADLPLAAWLELQLQGWRPEPPGAQASAFTAVT</sequence>
<feature type="region of interest" description="Disordered" evidence="1">
    <location>
        <begin position="41"/>
        <end position="60"/>
    </location>
</feature>
<dbReference type="EMBL" id="SACR01000001">
    <property type="protein sequence ID" value="RVU49434.1"/>
    <property type="molecule type" value="Genomic_DNA"/>
</dbReference>
<keyword evidence="3" id="KW-1185">Reference proteome</keyword>
<dbReference type="AlphaFoldDB" id="A0A437RRL3"/>
<proteinExistence type="predicted"/>
<dbReference type="RefSeq" id="WP_128227070.1">
    <property type="nucleotide sequence ID" value="NZ_SACR01000001.1"/>
</dbReference>
<protein>
    <submittedName>
        <fullName evidence="2">Uncharacterized protein</fullName>
    </submittedName>
</protein>
<reference evidence="2 3" key="1">
    <citation type="submission" date="2019-01" db="EMBL/GenBank/DDBJ databases">
        <authorList>
            <person name="Chen W.-M."/>
        </authorList>
    </citation>
    <scope>NUCLEOTIDE SEQUENCE [LARGE SCALE GENOMIC DNA]</scope>
    <source>
        <strain evidence="2 3">KYPY4</strain>
    </source>
</reference>
<accession>A0A437RRL3</accession>
<dbReference type="Proteomes" id="UP000285575">
    <property type="component" value="Unassembled WGS sequence"/>
</dbReference>
<organism evidence="2 3">
    <name type="scientific">Rubrivivax rivuli</name>
    <dbReference type="NCBI Taxonomy" id="1862385"/>
    <lineage>
        <taxon>Bacteria</taxon>
        <taxon>Pseudomonadati</taxon>
        <taxon>Pseudomonadota</taxon>
        <taxon>Betaproteobacteria</taxon>
        <taxon>Burkholderiales</taxon>
        <taxon>Sphaerotilaceae</taxon>
        <taxon>Rubrivivax</taxon>
    </lineage>
</organism>
<gene>
    <name evidence="2" type="ORF">EOE66_02350</name>
</gene>
<name>A0A437RRL3_9BURK</name>
<dbReference type="OrthoDB" id="8909534at2"/>
<comment type="caution">
    <text evidence="2">The sequence shown here is derived from an EMBL/GenBank/DDBJ whole genome shotgun (WGS) entry which is preliminary data.</text>
</comment>
<evidence type="ECO:0000313" key="3">
    <source>
        <dbReference type="Proteomes" id="UP000285575"/>
    </source>
</evidence>
<evidence type="ECO:0000256" key="1">
    <source>
        <dbReference type="SAM" id="MobiDB-lite"/>
    </source>
</evidence>
<evidence type="ECO:0000313" key="2">
    <source>
        <dbReference type="EMBL" id="RVU49434.1"/>
    </source>
</evidence>